<feature type="signal peptide" evidence="1">
    <location>
        <begin position="1"/>
        <end position="22"/>
    </location>
</feature>
<dbReference type="InterPro" id="IPR029058">
    <property type="entry name" value="AB_hydrolase_fold"/>
</dbReference>
<dbReference type="Gene3D" id="3.40.50.1820">
    <property type="entry name" value="alpha/beta hydrolase"/>
    <property type="match status" value="1"/>
</dbReference>
<dbReference type="Proteomes" id="UP000199400">
    <property type="component" value="Unassembled WGS sequence"/>
</dbReference>
<accession>A0A1I2I8N0</accession>
<dbReference type="OrthoDB" id="9803578at2"/>
<gene>
    <name evidence="2" type="ORF">SAMN02745121_08485</name>
</gene>
<keyword evidence="3" id="KW-1185">Reference proteome</keyword>
<dbReference type="RefSeq" id="WP_143141443.1">
    <property type="nucleotide sequence ID" value="NZ_FOMX01000057.1"/>
</dbReference>
<evidence type="ECO:0008006" key="4">
    <source>
        <dbReference type="Google" id="ProtNLM"/>
    </source>
</evidence>
<evidence type="ECO:0000256" key="1">
    <source>
        <dbReference type="SAM" id="SignalP"/>
    </source>
</evidence>
<dbReference type="PANTHER" id="PTHR48098">
    <property type="entry name" value="ENTEROCHELIN ESTERASE-RELATED"/>
    <property type="match status" value="1"/>
</dbReference>
<dbReference type="AlphaFoldDB" id="A0A1I2I8N0"/>
<evidence type="ECO:0000313" key="3">
    <source>
        <dbReference type="Proteomes" id="UP000199400"/>
    </source>
</evidence>
<dbReference type="STRING" id="54.SAMN02745121_08485"/>
<keyword evidence="1" id="KW-0732">Signal</keyword>
<evidence type="ECO:0000313" key="2">
    <source>
        <dbReference type="EMBL" id="SFF38028.1"/>
    </source>
</evidence>
<proteinExistence type="predicted"/>
<dbReference type="SUPFAM" id="SSF53474">
    <property type="entry name" value="alpha/beta-Hydrolases"/>
    <property type="match status" value="1"/>
</dbReference>
<sequence length="597" mass="66398">MRAALALLALLACQPASPPAQICGPTTPAPKPAAASSAKVTMRVRPGLVDGPLQGRLLVLLAAGGEQEPRFMVGDDDHTAQVFGLDVEGWPSGQPIALAGDVAGYPLADWAALPAGEYRAQAVLHRYETFRRADGHVVSLPPDRGEGQQWNRAPGNLISAPQHVRIEPGGATELALELDQVISPLPPVTDTRLLRHVELESPLLTTFWGRSTKLGARVLLPEGWDTHPEARYPLMIYHSHFGRELAGYRETPPDPGLPPVDREGLARECPNGHGPACARLGYERMVQEAGYRFHQQWTGPDFPRVILVQLEHANPYYDDSYAVNSQNLGPYGDAITHELVPHLEQQFRGLGAWARGLYGGSTGGWEAIAAQVLYPDEYNGAVGNCPDPLDFRAYVTIDIYADENAYYAVGPFRRTPRIGSRRADGTARSLVEQDNRLELALGTRSRSGQQFDIWEAVYSPVGPDGYPRRIFDKQTGVIDREVAAHWHEHYDIGHIITRDWARLAPKLRGKLWLNTGDMDTYYLERSVRLIEARMRELDPPPEWHVAYGHGDGHCWSGDRDHMNFESRLTYHSRFIPLLVDHFLRTAPPGADTTSWRY</sequence>
<dbReference type="InterPro" id="IPR050583">
    <property type="entry name" value="Mycobacterial_A85_antigen"/>
</dbReference>
<protein>
    <recommendedName>
        <fullName evidence="4">Esterase</fullName>
    </recommendedName>
</protein>
<dbReference type="EMBL" id="FOMX01000057">
    <property type="protein sequence ID" value="SFF38028.1"/>
    <property type="molecule type" value="Genomic_DNA"/>
</dbReference>
<dbReference type="PANTHER" id="PTHR48098:SF3">
    <property type="entry name" value="IRON(III) ENTEROBACTIN ESTERASE"/>
    <property type="match status" value="1"/>
</dbReference>
<reference evidence="3" key="1">
    <citation type="submission" date="2016-10" db="EMBL/GenBank/DDBJ databases">
        <authorList>
            <person name="Varghese N."/>
            <person name="Submissions S."/>
        </authorList>
    </citation>
    <scope>NUCLEOTIDE SEQUENCE [LARGE SCALE GENOMIC DNA]</scope>
    <source>
        <strain evidence="3">ATCC 25963</strain>
    </source>
</reference>
<organism evidence="2 3">
    <name type="scientific">Nannocystis exedens</name>
    <dbReference type="NCBI Taxonomy" id="54"/>
    <lineage>
        <taxon>Bacteria</taxon>
        <taxon>Pseudomonadati</taxon>
        <taxon>Myxococcota</taxon>
        <taxon>Polyangia</taxon>
        <taxon>Nannocystales</taxon>
        <taxon>Nannocystaceae</taxon>
        <taxon>Nannocystis</taxon>
    </lineage>
</organism>
<name>A0A1I2I8N0_9BACT</name>
<feature type="chain" id="PRO_5011435583" description="Esterase" evidence="1">
    <location>
        <begin position="23"/>
        <end position="597"/>
    </location>
</feature>